<dbReference type="EMBL" id="JAWDGP010001492">
    <property type="protein sequence ID" value="KAK3790991.1"/>
    <property type="molecule type" value="Genomic_DNA"/>
</dbReference>
<comment type="caution">
    <text evidence="1">The sequence shown here is derived from an EMBL/GenBank/DDBJ whole genome shotgun (WGS) entry which is preliminary data.</text>
</comment>
<accession>A0AAE1APK8</accession>
<reference evidence="1" key="1">
    <citation type="journal article" date="2023" name="G3 (Bethesda)">
        <title>A reference genome for the long-term kleptoplast-retaining sea slug Elysia crispata morphotype clarki.</title>
        <authorList>
            <person name="Eastman K.E."/>
            <person name="Pendleton A.L."/>
            <person name="Shaikh M.A."/>
            <person name="Suttiyut T."/>
            <person name="Ogas R."/>
            <person name="Tomko P."/>
            <person name="Gavelis G."/>
            <person name="Widhalm J.R."/>
            <person name="Wisecaver J.H."/>
        </authorList>
    </citation>
    <scope>NUCLEOTIDE SEQUENCE</scope>
    <source>
        <strain evidence="1">ECLA1</strain>
    </source>
</reference>
<organism evidence="1 2">
    <name type="scientific">Elysia crispata</name>
    <name type="common">lettuce slug</name>
    <dbReference type="NCBI Taxonomy" id="231223"/>
    <lineage>
        <taxon>Eukaryota</taxon>
        <taxon>Metazoa</taxon>
        <taxon>Spiralia</taxon>
        <taxon>Lophotrochozoa</taxon>
        <taxon>Mollusca</taxon>
        <taxon>Gastropoda</taxon>
        <taxon>Heterobranchia</taxon>
        <taxon>Euthyneura</taxon>
        <taxon>Panpulmonata</taxon>
        <taxon>Sacoglossa</taxon>
        <taxon>Placobranchoidea</taxon>
        <taxon>Plakobranchidae</taxon>
        <taxon>Elysia</taxon>
    </lineage>
</organism>
<dbReference type="Proteomes" id="UP001283361">
    <property type="component" value="Unassembled WGS sequence"/>
</dbReference>
<gene>
    <name evidence="1" type="ORF">RRG08_013612</name>
</gene>
<proteinExistence type="predicted"/>
<dbReference type="AlphaFoldDB" id="A0AAE1APK8"/>
<sequence>MFGTPLVAKQKLLEEGGARKERVTGGLSFRPWPKNGLDRRGCLVRQPDVPVVSDNYSFIGVLPADQADAC</sequence>
<protein>
    <submittedName>
        <fullName evidence="1">Uncharacterized protein</fullName>
    </submittedName>
</protein>
<keyword evidence="2" id="KW-1185">Reference proteome</keyword>
<evidence type="ECO:0000313" key="2">
    <source>
        <dbReference type="Proteomes" id="UP001283361"/>
    </source>
</evidence>
<evidence type="ECO:0000313" key="1">
    <source>
        <dbReference type="EMBL" id="KAK3790991.1"/>
    </source>
</evidence>
<name>A0AAE1APK8_9GAST</name>